<dbReference type="EMBL" id="JAINUG010000205">
    <property type="protein sequence ID" value="KAJ8387820.1"/>
    <property type="molecule type" value="Genomic_DNA"/>
</dbReference>
<keyword evidence="2" id="KW-1185">Reference proteome</keyword>
<protein>
    <submittedName>
        <fullName evidence="1">Uncharacterized protein</fullName>
    </submittedName>
</protein>
<name>A0AAD7RPF0_9TELE</name>
<reference evidence="1" key="1">
    <citation type="journal article" date="2023" name="Science">
        <title>Genome structures resolve the early diversification of teleost fishes.</title>
        <authorList>
            <person name="Parey E."/>
            <person name="Louis A."/>
            <person name="Montfort J."/>
            <person name="Bouchez O."/>
            <person name="Roques C."/>
            <person name="Iampietro C."/>
            <person name="Lluch J."/>
            <person name="Castinel A."/>
            <person name="Donnadieu C."/>
            <person name="Desvignes T."/>
            <person name="Floi Bucao C."/>
            <person name="Jouanno E."/>
            <person name="Wen M."/>
            <person name="Mejri S."/>
            <person name="Dirks R."/>
            <person name="Jansen H."/>
            <person name="Henkel C."/>
            <person name="Chen W.J."/>
            <person name="Zahm M."/>
            <person name="Cabau C."/>
            <person name="Klopp C."/>
            <person name="Thompson A.W."/>
            <person name="Robinson-Rechavi M."/>
            <person name="Braasch I."/>
            <person name="Lecointre G."/>
            <person name="Bobe J."/>
            <person name="Postlethwait J.H."/>
            <person name="Berthelot C."/>
            <person name="Roest Crollius H."/>
            <person name="Guiguen Y."/>
        </authorList>
    </citation>
    <scope>NUCLEOTIDE SEQUENCE</scope>
    <source>
        <strain evidence="1">NC1722</strain>
    </source>
</reference>
<comment type="caution">
    <text evidence="1">The sequence shown here is derived from an EMBL/GenBank/DDBJ whole genome shotgun (WGS) entry which is preliminary data.</text>
</comment>
<evidence type="ECO:0000313" key="2">
    <source>
        <dbReference type="Proteomes" id="UP001221898"/>
    </source>
</evidence>
<gene>
    <name evidence="1" type="ORF">AAFF_G00149690</name>
</gene>
<proteinExistence type="predicted"/>
<sequence>MHIAGVELTSLINGDSFWSRIGPPLFSMKEVFYLFIFTFVSDFSPVFSQFSAQLYPLFISIRPPHRLGGKLFLRGQRTPLPSRQS</sequence>
<accession>A0AAD7RPF0</accession>
<evidence type="ECO:0000313" key="1">
    <source>
        <dbReference type="EMBL" id="KAJ8387820.1"/>
    </source>
</evidence>
<organism evidence="1 2">
    <name type="scientific">Aldrovandia affinis</name>
    <dbReference type="NCBI Taxonomy" id="143900"/>
    <lineage>
        <taxon>Eukaryota</taxon>
        <taxon>Metazoa</taxon>
        <taxon>Chordata</taxon>
        <taxon>Craniata</taxon>
        <taxon>Vertebrata</taxon>
        <taxon>Euteleostomi</taxon>
        <taxon>Actinopterygii</taxon>
        <taxon>Neopterygii</taxon>
        <taxon>Teleostei</taxon>
        <taxon>Notacanthiformes</taxon>
        <taxon>Halosauridae</taxon>
        <taxon>Aldrovandia</taxon>
    </lineage>
</organism>
<dbReference type="Proteomes" id="UP001221898">
    <property type="component" value="Unassembled WGS sequence"/>
</dbReference>
<dbReference type="AlphaFoldDB" id="A0AAD7RPF0"/>